<accession>A0ABU0YPN1</accession>
<proteinExistence type="predicted"/>
<gene>
    <name evidence="2" type="ORF">Q8A70_15565</name>
</gene>
<feature type="compositionally biased region" description="Polar residues" evidence="1">
    <location>
        <begin position="172"/>
        <end position="185"/>
    </location>
</feature>
<name>A0ABU0YPN1_9PROT</name>
<feature type="compositionally biased region" description="Polar residues" evidence="1">
    <location>
        <begin position="146"/>
        <end position="156"/>
    </location>
</feature>
<organism evidence="2 3">
    <name type="scientific">Dongia sedimenti</name>
    <dbReference type="NCBI Taxonomy" id="3064282"/>
    <lineage>
        <taxon>Bacteria</taxon>
        <taxon>Pseudomonadati</taxon>
        <taxon>Pseudomonadota</taxon>
        <taxon>Alphaproteobacteria</taxon>
        <taxon>Rhodospirillales</taxon>
        <taxon>Dongiaceae</taxon>
        <taxon>Dongia</taxon>
    </lineage>
</organism>
<evidence type="ECO:0000256" key="1">
    <source>
        <dbReference type="SAM" id="MobiDB-lite"/>
    </source>
</evidence>
<feature type="region of interest" description="Disordered" evidence="1">
    <location>
        <begin position="146"/>
        <end position="242"/>
    </location>
</feature>
<feature type="compositionally biased region" description="Basic and acidic residues" evidence="1">
    <location>
        <begin position="218"/>
        <end position="242"/>
    </location>
</feature>
<keyword evidence="3" id="KW-1185">Reference proteome</keyword>
<comment type="caution">
    <text evidence="2">The sequence shown here is derived from an EMBL/GenBank/DDBJ whole genome shotgun (WGS) entry which is preliminary data.</text>
</comment>
<dbReference type="EMBL" id="JAUYVI010000005">
    <property type="protein sequence ID" value="MDQ7249105.1"/>
    <property type="molecule type" value="Genomic_DNA"/>
</dbReference>
<reference evidence="3" key="1">
    <citation type="submission" date="2023-08" db="EMBL/GenBank/DDBJ databases">
        <title>Rhodospirillaceae gen. nov., a novel taxon isolated from the Yangtze River Yuezi River estuary sludge.</title>
        <authorList>
            <person name="Ruan L."/>
        </authorList>
    </citation>
    <scope>NUCLEOTIDE SEQUENCE [LARGE SCALE GENOMIC DNA]</scope>
    <source>
        <strain evidence="3">R-7</strain>
    </source>
</reference>
<dbReference type="Proteomes" id="UP001230156">
    <property type="component" value="Unassembled WGS sequence"/>
</dbReference>
<sequence>MTDAAALFTAKTPPGLFAAQAPSGSAPLGSTEGSGAISGGLLRPGSIDQATFLQMLQQQQQNRQAAGVGGKPVSMPIQRFQPAPSIPTLSSAQFAALVGAQNADPGLAAAPVEGAAGDPQAVAAAQIQTQARATAAMAPALRLSGANRNAAPSPNGNLPAAASADEDRPTISRKSAPQAVATTSGDALPTITRKSAPVLESSASETAAKQPAESDDETASKSDPDVVHLKQPPDKDEQKELRMRNKRWVVDETPGARQLFFGADGTFGWDDFVDMINPLQHIPGIAQIYRAVTGDEINGAASLLGAIPFGPFGGLGLIASVADLAVKDTTGRDIGGNLQAMLFGKDGTPEGTGAAPADMAEAPEAGAAPVQTATRETRYALADASALHSACRG</sequence>
<evidence type="ECO:0000313" key="2">
    <source>
        <dbReference type="EMBL" id="MDQ7249105.1"/>
    </source>
</evidence>
<protein>
    <submittedName>
        <fullName evidence="2">Uncharacterized protein</fullName>
    </submittedName>
</protein>
<feature type="region of interest" description="Disordered" evidence="1">
    <location>
        <begin position="18"/>
        <end position="41"/>
    </location>
</feature>
<evidence type="ECO:0000313" key="3">
    <source>
        <dbReference type="Proteomes" id="UP001230156"/>
    </source>
</evidence>
<dbReference type="RefSeq" id="WP_379956744.1">
    <property type="nucleotide sequence ID" value="NZ_JAUYVI010000005.1"/>
</dbReference>